<accession>A0A285U9T5</accession>
<name>A0A285U9T5_9BACL</name>
<sequence>MVPDWLYHSLRKRFRYPDEIKREEITVMKVNMKPYDSEQIAAFINVDMVNSVFVIFEKHGDHYDEVYCKDSFVESVDIIGAMEKDQKIVLTAGTSGTGYVESYHYVIRYTPEGYQDVWDGLARYFVSHHIAPTDIKQNGTISFDAGGNELYYSLIKTEPKQEVTAQLYKYNKQKHKYELAETYS</sequence>
<reference evidence="2" key="1">
    <citation type="submission" date="2017-08" db="EMBL/GenBank/DDBJ databases">
        <authorList>
            <person name="Varghese N."/>
            <person name="Submissions S."/>
        </authorList>
    </citation>
    <scope>NUCLEOTIDE SEQUENCE [LARGE SCALE GENOMIC DNA]</scope>
    <source>
        <strain evidence="2">JC23</strain>
    </source>
</reference>
<dbReference type="EMBL" id="OBQC01000004">
    <property type="protein sequence ID" value="SOC38675.1"/>
    <property type="molecule type" value="Genomic_DNA"/>
</dbReference>
<dbReference type="Proteomes" id="UP000219252">
    <property type="component" value="Unassembled WGS sequence"/>
</dbReference>
<protein>
    <submittedName>
        <fullName evidence="1">Uncharacterized protein</fullName>
    </submittedName>
</protein>
<keyword evidence="2" id="KW-1185">Reference proteome</keyword>
<evidence type="ECO:0000313" key="2">
    <source>
        <dbReference type="Proteomes" id="UP000219252"/>
    </source>
</evidence>
<proteinExistence type="predicted"/>
<dbReference type="AlphaFoldDB" id="A0A285U9T5"/>
<evidence type="ECO:0000313" key="1">
    <source>
        <dbReference type="EMBL" id="SOC38675.1"/>
    </source>
</evidence>
<dbReference type="RefSeq" id="WP_097149205.1">
    <property type="nucleotide sequence ID" value="NZ_OBQC01000004.1"/>
</dbReference>
<dbReference type="OrthoDB" id="2476769at2"/>
<organism evidence="1 2">
    <name type="scientific">Ureibacillus acetophenoni</name>
    <dbReference type="NCBI Taxonomy" id="614649"/>
    <lineage>
        <taxon>Bacteria</taxon>
        <taxon>Bacillati</taxon>
        <taxon>Bacillota</taxon>
        <taxon>Bacilli</taxon>
        <taxon>Bacillales</taxon>
        <taxon>Caryophanaceae</taxon>
        <taxon>Ureibacillus</taxon>
    </lineage>
</organism>
<gene>
    <name evidence="1" type="ORF">SAMN05877842_104214</name>
</gene>